<evidence type="ECO:0000313" key="1">
    <source>
        <dbReference type="EMBL" id="MBU3854881.1"/>
    </source>
</evidence>
<sequence length="50" mass="5617">MDKETKIPKLSKDEAGKLRGGFSIESAKNATTNIRKYFYDMIALKHQAAT</sequence>
<dbReference type="AlphaFoldDB" id="A0A9E2L9G7"/>
<reference evidence="1" key="1">
    <citation type="journal article" date="2021" name="PeerJ">
        <title>Extensive microbial diversity within the chicken gut microbiome revealed by metagenomics and culture.</title>
        <authorList>
            <person name="Gilroy R."/>
            <person name="Ravi A."/>
            <person name="Getino M."/>
            <person name="Pursley I."/>
            <person name="Horton D.L."/>
            <person name="Alikhan N.F."/>
            <person name="Baker D."/>
            <person name="Gharbi K."/>
            <person name="Hall N."/>
            <person name="Watson M."/>
            <person name="Adriaenssens E.M."/>
            <person name="Foster-Nyarko E."/>
            <person name="Jarju S."/>
            <person name="Secka A."/>
            <person name="Antonio M."/>
            <person name="Oren A."/>
            <person name="Chaudhuri R.R."/>
            <person name="La Ragione R."/>
            <person name="Hildebrand F."/>
            <person name="Pallen M.J."/>
        </authorList>
    </citation>
    <scope>NUCLEOTIDE SEQUENCE</scope>
    <source>
        <strain evidence="1">G3-2149</strain>
    </source>
</reference>
<dbReference type="Proteomes" id="UP000823865">
    <property type="component" value="Unassembled WGS sequence"/>
</dbReference>
<protein>
    <submittedName>
        <fullName evidence="1">Uncharacterized protein</fullName>
    </submittedName>
</protein>
<reference evidence="1" key="2">
    <citation type="submission" date="2021-04" db="EMBL/GenBank/DDBJ databases">
        <authorList>
            <person name="Gilroy R."/>
        </authorList>
    </citation>
    <scope>NUCLEOTIDE SEQUENCE</scope>
    <source>
        <strain evidence="1">G3-2149</strain>
    </source>
</reference>
<name>A0A9E2L9G7_9BACT</name>
<gene>
    <name evidence="1" type="ORF">H9789_13915</name>
</gene>
<organism evidence="1 2">
    <name type="scientific">Candidatus Paraprevotella stercoravium</name>
    <dbReference type="NCBI Taxonomy" id="2838725"/>
    <lineage>
        <taxon>Bacteria</taxon>
        <taxon>Pseudomonadati</taxon>
        <taxon>Bacteroidota</taxon>
        <taxon>Bacteroidia</taxon>
        <taxon>Bacteroidales</taxon>
        <taxon>Prevotellaceae</taxon>
        <taxon>Paraprevotella</taxon>
    </lineage>
</organism>
<proteinExistence type="predicted"/>
<comment type="caution">
    <text evidence="1">The sequence shown here is derived from an EMBL/GenBank/DDBJ whole genome shotgun (WGS) entry which is preliminary data.</text>
</comment>
<dbReference type="EMBL" id="JAHLFU010000296">
    <property type="protein sequence ID" value="MBU3854881.1"/>
    <property type="molecule type" value="Genomic_DNA"/>
</dbReference>
<accession>A0A9E2L9G7</accession>
<evidence type="ECO:0000313" key="2">
    <source>
        <dbReference type="Proteomes" id="UP000823865"/>
    </source>
</evidence>